<sequence>MQDHDSPFASTENAARYLSQLSMPLTDADIMQLTALHRLGEANWSAGVIARHLGNTALQQWLGVMNAHYSSEPFTQSEIARFPQLGQQACFALAGAHVHFYHHHTDPAVVLSEDDAYCQFAQETLLAAKNHLIAIHSAQIPYAADKAFTPAEAQVISRCARVAALRYNDDTGLLLSTLLQLTSFAPGTAKTVPSQSLSIALGHAIQAYPLPETLQALAETILTIRHAGVKKKLERNLKPAQRALAERPELALKMSTQLMPGKKSTMLLANCLEAGYVLGSRFAWPVWCEQLLNSNAGSKLAQNLIWQALPPEGQPFTFMVDKKGYHDAQGQKLSEPAGCAIRLWHPLYTAAEERKCWQQRIQMQKITQPLRQAFREIGYTLNSAEFAGYWLSLSPFTALARKEGWHLDYERIVRRFGPWRVQFAVATNLYPGAIGSGLSGEITVYSEASSSVTLDSLPPVVFSEIMRAIDLLISITALSAHTTNENLFTDVSDAITSRKKSLSQHFESEIANGKLVLDTHHARAGDRAVHLVSMLETHSGQVMPLPAPRVLTKDDDFILCHLIATIEAWFKE</sequence>
<evidence type="ECO:0000313" key="2">
    <source>
        <dbReference type="EMBL" id="EFE07117.1"/>
    </source>
</evidence>
<organism evidence="2 3">
    <name type="scientific">Citrobacter youngae ATCC 29220</name>
    <dbReference type="NCBI Taxonomy" id="500640"/>
    <lineage>
        <taxon>Bacteria</taxon>
        <taxon>Pseudomonadati</taxon>
        <taxon>Pseudomonadota</taxon>
        <taxon>Gammaproteobacteria</taxon>
        <taxon>Enterobacterales</taxon>
        <taxon>Enterobacteriaceae</taxon>
        <taxon>Citrobacter</taxon>
        <taxon>Citrobacter freundii complex</taxon>
    </lineage>
</organism>
<feature type="domain" description="DUF4132" evidence="1">
    <location>
        <begin position="270"/>
        <end position="405"/>
    </location>
</feature>
<gene>
    <name evidence="2" type="ORF">CIT292_08997</name>
</gene>
<dbReference type="eggNOG" id="COG1413">
    <property type="taxonomic scope" value="Bacteria"/>
</dbReference>
<accession>D4BFI0</accession>
<evidence type="ECO:0000259" key="1">
    <source>
        <dbReference type="Pfam" id="PF13569"/>
    </source>
</evidence>
<proteinExistence type="predicted"/>
<dbReference type="RefSeq" id="WP_006686280.1">
    <property type="nucleotide sequence ID" value="NZ_GG730300.1"/>
</dbReference>
<dbReference type="InterPro" id="IPR025406">
    <property type="entry name" value="DUF4132"/>
</dbReference>
<reference evidence="2 3" key="1">
    <citation type="submission" date="2010-02" db="EMBL/GenBank/DDBJ databases">
        <authorList>
            <person name="Weinstock G."/>
            <person name="Sodergren E."/>
            <person name="Clifton S."/>
            <person name="Fulton L."/>
            <person name="Fulton B."/>
            <person name="Courtney L."/>
            <person name="Fronick C."/>
            <person name="Harrison M."/>
            <person name="Strong C."/>
            <person name="Farmer C."/>
            <person name="Delahaunty K."/>
            <person name="Markovic C."/>
            <person name="Hall O."/>
            <person name="Minx P."/>
            <person name="Tomlinson C."/>
            <person name="Mitreva M."/>
            <person name="Nelson J."/>
            <person name="Hou S."/>
            <person name="Wollam A."/>
            <person name="Pepin K.H."/>
            <person name="Johnson M."/>
            <person name="Bhonagiri V."/>
            <person name="Zhang X."/>
            <person name="Suruliraj S."/>
            <person name="Warren W."/>
            <person name="Chinwalla A."/>
            <person name="Mardis E.R."/>
            <person name="Wilson R.K."/>
        </authorList>
    </citation>
    <scope>NUCLEOTIDE SEQUENCE [LARGE SCALE GENOMIC DNA]</scope>
    <source>
        <strain evidence="2 3">ATCC 29220</strain>
    </source>
</reference>
<dbReference type="Proteomes" id="UP000003880">
    <property type="component" value="Unassembled WGS sequence"/>
</dbReference>
<dbReference type="HOGENOM" id="CLU_527666_0_0_6"/>
<name>D4BFI0_9ENTR</name>
<dbReference type="AlphaFoldDB" id="D4BFI0"/>
<dbReference type="Pfam" id="PF13569">
    <property type="entry name" value="DUF4132"/>
    <property type="match status" value="1"/>
</dbReference>
<protein>
    <recommendedName>
        <fullName evidence="1">DUF4132 domain-containing protein</fullName>
    </recommendedName>
</protein>
<dbReference type="EMBL" id="ABWL02000016">
    <property type="protein sequence ID" value="EFE07117.1"/>
    <property type="molecule type" value="Genomic_DNA"/>
</dbReference>
<evidence type="ECO:0000313" key="3">
    <source>
        <dbReference type="Proteomes" id="UP000003880"/>
    </source>
</evidence>
<comment type="caution">
    <text evidence="2">The sequence shown here is derived from an EMBL/GenBank/DDBJ whole genome shotgun (WGS) entry which is preliminary data.</text>
</comment>